<evidence type="ECO:0000256" key="9">
    <source>
        <dbReference type="ARBA" id="ARBA00023077"/>
    </source>
</evidence>
<dbReference type="InterPro" id="IPR036942">
    <property type="entry name" value="Beta-barrel_TonB_sf"/>
</dbReference>
<evidence type="ECO:0000256" key="13">
    <source>
        <dbReference type="RuleBase" id="RU003357"/>
    </source>
</evidence>
<dbReference type="PANTHER" id="PTHR32552:SF68">
    <property type="entry name" value="FERRICHROME OUTER MEMBRANE TRANSPORTER_PHAGE RECEPTOR"/>
    <property type="match status" value="1"/>
</dbReference>
<dbReference type="eggNOG" id="COG4773">
    <property type="taxonomic scope" value="Bacteria"/>
</dbReference>
<dbReference type="InterPro" id="IPR012910">
    <property type="entry name" value="Plug_dom"/>
</dbReference>
<dbReference type="Gene3D" id="2.170.130.10">
    <property type="entry name" value="TonB-dependent receptor, plug domain"/>
    <property type="match status" value="1"/>
</dbReference>
<comment type="subcellular location">
    <subcellularLocation>
        <location evidence="1 12">Cell outer membrane</location>
        <topology evidence="1 12">Multi-pass membrane protein</topology>
    </subcellularLocation>
</comment>
<dbReference type="RefSeq" id="WP_058699802.1">
    <property type="nucleotide sequence ID" value="NZ_BCMQ01000047.1"/>
</dbReference>
<evidence type="ECO:0000256" key="2">
    <source>
        <dbReference type="ARBA" id="ARBA00022448"/>
    </source>
</evidence>
<dbReference type="KEGG" id="mod:AS202_17740"/>
<keyword evidence="10 12" id="KW-0472">Membrane</keyword>
<dbReference type="InterPro" id="IPR000531">
    <property type="entry name" value="Beta-barrel_TonB"/>
</dbReference>
<evidence type="ECO:0000256" key="11">
    <source>
        <dbReference type="ARBA" id="ARBA00023237"/>
    </source>
</evidence>
<evidence type="ECO:0000256" key="12">
    <source>
        <dbReference type="PROSITE-ProRule" id="PRU01360"/>
    </source>
</evidence>
<dbReference type="GO" id="GO:0009279">
    <property type="term" value="C:cell outer membrane"/>
    <property type="evidence" value="ECO:0007669"/>
    <property type="project" value="UniProtKB-SubCell"/>
</dbReference>
<proteinExistence type="inferred from homology"/>
<dbReference type="CDD" id="cd01347">
    <property type="entry name" value="ligand_gated_channel"/>
    <property type="match status" value="1"/>
</dbReference>
<keyword evidence="6" id="KW-0732">Signal</keyword>
<keyword evidence="2 12" id="KW-0813">Transport</keyword>
<dbReference type="PROSITE" id="PS52016">
    <property type="entry name" value="TONB_DEPENDENT_REC_3"/>
    <property type="match status" value="1"/>
</dbReference>
<evidence type="ECO:0000256" key="4">
    <source>
        <dbReference type="ARBA" id="ARBA00022496"/>
    </source>
</evidence>
<evidence type="ECO:0000313" key="14">
    <source>
        <dbReference type="EMBL" id="ALU27878.1"/>
    </source>
</evidence>
<dbReference type="Proteomes" id="UP000069030">
    <property type="component" value="Chromosome"/>
</dbReference>
<dbReference type="AlphaFoldDB" id="A0A0S7EHZ9"/>
<dbReference type="Pfam" id="PF00593">
    <property type="entry name" value="TonB_dep_Rec_b-barrel"/>
    <property type="match status" value="1"/>
</dbReference>
<evidence type="ECO:0000256" key="1">
    <source>
        <dbReference type="ARBA" id="ARBA00004571"/>
    </source>
</evidence>
<dbReference type="Pfam" id="PF07715">
    <property type="entry name" value="Plug"/>
    <property type="match status" value="1"/>
</dbReference>
<keyword evidence="9 13" id="KW-0798">TonB box</keyword>
<evidence type="ECO:0000256" key="5">
    <source>
        <dbReference type="ARBA" id="ARBA00022692"/>
    </source>
</evidence>
<dbReference type="InterPro" id="IPR037066">
    <property type="entry name" value="Plug_dom_sf"/>
</dbReference>
<dbReference type="SUPFAM" id="SSF56935">
    <property type="entry name" value="Porins"/>
    <property type="match status" value="1"/>
</dbReference>
<gene>
    <name evidence="14" type="ORF">AS202_17740</name>
</gene>
<keyword evidence="11 12" id="KW-0998">Cell outer membrane</keyword>
<protein>
    <submittedName>
        <fullName evidence="14">TonB-dependent receptor</fullName>
    </submittedName>
</protein>
<keyword evidence="7" id="KW-0408">Iron</keyword>
<name>A0A0S7EHZ9_9FLAO</name>
<accession>A0A0S7EHZ9</accession>
<organism evidence="14 15">
    <name type="scientific">Myroides odoratimimus</name>
    <dbReference type="NCBI Taxonomy" id="76832"/>
    <lineage>
        <taxon>Bacteria</taxon>
        <taxon>Pseudomonadati</taxon>
        <taxon>Bacteroidota</taxon>
        <taxon>Flavobacteriia</taxon>
        <taxon>Flavobacteriales</taxon>
        <taxon>Flavobacteriaceae</taxon>
        <taxon>Myroides</taxon>
    </lineage>
</organism>
<keyword evidence="14" id="KW-0675">Receptor</keyword>
<evidence type="ECO:0000256" key="7">
    <source>
        <dbReference type="ARBA" id="ARBA00023004"/>
    </source>
</evidence>
<dbReference type="Gene3D" id="2.40.170.20">
    <property type="entry name" value="TonB-dependent receptor, beta-barrel domain"/>
    <property type="match status" value="1"/>
</dbReference>
<keyword evidence="5 12" id="KW-0812">Transmembrane</keyword>
<dbReference type="GO" id="GO:0015344">
    <property type="term" value="F:siderophore uptake transmembrane transporter activity"/>
    <property type="evidence" value="ECO:0007669"/>
    <property type="project" value="TreeGrafter"/>
</dbReference>
<comment type="similarity">
    <text evidence="12 13">Belongs to the TonB-dependent receptor family.</text>
</comment>
<keyword evidence="3 12" id="KW-1134">Transmembrane beta strand</keyword>
<keyword evidence="4" id="KW-0410">Iron transport</keyword>
<evidence type="ECO:0000256" key="3">
    <source>
        <dbReference type="ARBA" id="ARBA00022452"/>
    </source>
</evidence>
<evidence type="ECO:0000256" key="6">
    <source>
        <dbReference type="ARBA" id="ARBA00022729"/>
    </source>
</evidence>
<dbReference type="PANTHER" id="PTHR32552">
    <property type="entry name" value="FERRICHROME IRON RECEPTOR-RELATED"/>
    <property type="match status" value="1"/>
</dbReference>
<evidence type="ECO:0000256" key="8">
    <source>
        <dbReference type="ARBA" id="ARBA00023065"/>
    </source>
</evidence>
<keyword evidence="8" id="KW-0406">Ion transport</keyword>
<dbReference type="EMBL" id="CP013690">
    <property type="protein sequence ID" value="ALU27878.1"/>
    <property type="molecule type" value="Genomic_DNA"/>
</dbReference>
<sequence length="709" mass="78947">MKHLFLIASVCCYAPLFAQSNDTITNQKINEVVITTTQQQKGYSSKIPLTYIENPQSADIILHQTMKNQVTTNIKDVLQNATGLVRVWESTGVGVTGGEYYTMRGFAFQPNLLNGMPSFTNSTLDIANIEQVEVVKGPNGTLYGGNVISYGGLINVITKKPYEQLGGEVNYIGGSNNLNRVSLDINTPIHKKLFIRLNTAYHKQHTFQDAGYKESFFVAPSIQYNINEKLKLYVDFQYKINEGAHAPMFFISRYMPVSFESLDLFKANYKKAYTSNELTLKNPTFTAQAKLEYKINDHWTSNTIINKNNTQSKGYDILFEDIGTTDDFVRYISKIDSKTNIFSIQQNITGKYNIGSLNNTILIGLDYLSKEFSSIDGDYIEHGIISLANQSDTGDLSKNAIETTLSSSNYIHNKAKTQTFSSYVSNITNILPNFSFMASLRFDYLEGSTSAVNNQKTSQTTLSPKFGLVYQPIQNKLALFANYLNGFVFLDPAIISDPDGTNKTIQPFDPEQANQFEIGVKTNLLGDKLSATISYYHIKVTNKLMTDLNSLNSFTQGGKVKSEGIELSLTGTPLLGWDIITGFSHNYNAVTKSLPSDGNLGLRPEEAGPANLFHLWTNYKLQSGAFRNVSFGIGINSVSQQKAINRSTLGVLTLPSYTIYNAAIGYDWKKFNAILKIDNLTNKKHFTGNATVNPQGLRTVSLSLNYKIF</sequence>
<dbReference type="InterPro" id="IPR039426">
    <property type="entry name" value="TonB-dep_rcpt-like"/>
</dbReference>
<evidence type="ECO:0000256" key="10">
    <source>
        <dbReference type="ARBA" id="ARBA00023136"/>
    </source>
</evidence>
<evidence type="ECO:0000313" key="15">
    <source>
        <dbReference type="Proteomes" id="UP000069030"/>
    </source>
</evidence>
<reference evidence="14 15" key="1">
    <citation type="journal article" date="2016" name="J. Zhejiang Univ. Sci. B">
        <title>Antibiotic resistance mechanisms of Myroides sp.</title>
        <authorList>
            <person name="Hu S."/>
            <person name="Yuan S."/>
            <person name="Qu H."/>
            <person name="Jiang T."/>
            <person name="Zhou Y."/>
            <person name="Wang M."/>
            <person name="Ming D."/>
        </authorList>
    </citation>
    <scope>NUCLEOTIDE SEQUENCE [LARGE SCALE GENOMIC DNA]</scope>
    <source>
        <strain evidence="14 15">PR63039</strain>
    </source>
</reference>